<organism evidence="3 4">
    <name type="scientific">Sporosarcina newyorkensis</name>
    <dbReference type="NCBI Taxonomy" id="759851"/>
    <lineage>
        <taxon>Bacteria</taxon>
        <taxon>Bacillati</taxon>
        <taxon>Bacillota</taxon>
        <taxon>Bacilli</taxon>
        <taxon>Bacillales</taxon>
        <taxon>Caryophanaceae</taxon>
        <taxon>Sporosarcina</taxon>
    </lineage>
</organism>
<dbReference type="RefSeq" id="WP_245799540.1">
    <property type="nucleotide sequence ID" value="NZ_FUYJ01000009.1"/>
</dbReference>
<dbReference type="PROSITE" id="PS50943">
    <property type="entry name" value="HTH_CROC1"/>
    <property type="match status" value="1"/>
</dbReference>
<dbReference type="CDD" id="cd00093">
    <property type="entry name" value="HTH_XRE"/>
    <property type="match status" value="1"/>
</dbReference>
<evidence type="ECO:0000313" key="4">
    <source>
        <dbReference type="Proteomes" id="UP000190042"/>
    </source>
</evidence>
<dbReference type="Pfam" id="PF01381">
    <property type="entry name" value="HTH_3"/>
    <property type="match status" value="1"/>
</dbReference>
<feature type="domain" description="HTH cro/C1-type" evidence="2">
    <location>
        <begin position="13"/>
        <end position="67"/>
    </location>
</feature>
<dbReference type="SMART" id="SM00530">
    <property type="entry name" value="HTH_XRE"/>
    <property type="match status" value="1"/>
</dbReference>
<name>A0A1T4YUN0_9BACL</name>
<dbReference type="InterPro" id="IPR001387">
    <property type="entry name" value="Cro/C1-type_HTH"/>
</dbReference>
<evidence type="ECO:0000313" key="3">
    <source>
        <dbReference type="EMBL" id="SKB04991.1"/>
    </source>
</evidence>
<dbReference type="GO" id="GO:0003700">
    <property type="term" value="F:DNA-binding transcription factor activity"/>
    <property type="evidence" value="ECO:0007669"/>
    <property type="project" value="TreeGrafter"/>
</dbReference>
<dbReference type="SUPFAM" id="SSF47413">
    <property type="entry name" value="lambda repressor-like DNA-binding domains"/>
    <property type="match status" value="1"/>
</dbReference>
<dbReference type="InterPro" id="IPR010982">
    <property type="entry name" value="Lambda_DNA-bd_dom_sf"/>
</dbReference>
<proteinExistence type="predicted"/>
<keyword evidence="1" id="KW-0238">DNA-binding</keyword>
<sequence>MTEIENITIGSVLKRMRKSLKYSQEELAFKSGLDRTYISMLERNVKQPTITTIFLLSDAMNMKPSEFVQLLEVEFEGYIIKRTTI</sequence>
<gene>
    <name evidence="3" type="ORF">SAMN04244570_3514</name>
</gene>
<dbReference type="GO" id="GO:0003677">
    <property type="term" value="F:DNA binding"/>
    <property type="evidence" value="ECO:0007669"/>
    <property type="project" value="UniProtKB-KW"/>
</dbReference>
<evidence type="ECO:0000256" key="1">
    <source>
        <dbReference type="ARBA" id="ARBA00023125"/>
    </source>
</evidence>
<dbReference type="GO" id="GO:0005829">
    <property type="term" value="C:cytosol"/>
    <property type="evidence" value="ECO:0007669"/>
    <property type="project" value="TreeGrafter"/>
</dbReference>
<dbReference type="Proteomes" id="UP000190042">
    <property type="component" value="Unassembled WGS sequence"/>
</dbReference>
<dbReference type="AlphaFoldDB" id="A0A1T4YUN0"/>
<dbReference type="EMBL" id="FUYJ01000009">
    <property type="protein sequence ID" value="SKB04991.1"/>
    <property type="molecule type" value="Genomic_DNA"/>
</dbReference>
<accession>A0A1T4YUN0</accession>
<dbReference type="PANTHER" id="PTHR46797:SF1">
    <property type="entry name" value="METHYLPHOSPHONATE SYNTHASE"/>
    <property type="match status" value="1"/>
</dbReference>
<dbReference type="Gene3D" id="1.10.260.40">
    <property type="entry name" value="lambda repressor-like DNA-binding domains"/>
    <property type="match status" value="1"/>
</dbReference>
<keyword evidence="4" id="KW-1185">Reference proteome</keyword>
<protein>
    <submittedName>
        <fullName evidence="3">Helix-turn-helix</fullName>
    </submittedName>
</protein>
<dbReference type="InterPro" id="IPR050807">
    <property type="entry name" value="TransReg_Diox_bact_type"/>
</dbReference>
<evidence type="ECO:0000259" key="2">
    <source>
        <dbReference type="PROSITE" id="PS50943"/>
    </source>
</evidence>
<dbReference type="PANTHER" id="PTHR46797">
    <property type="entry name" value="HTH-TYPE TRANSCRIPTIONAL REGULATOR"/>
    <property type="match status" value="1"/>
</dbReference>
<reference evidence="4" key="1">
    <citation type="submission" date="2017-02" db="EMBL/GenBank/DDBJ databases">
        <authorList>
            <person name="Varghese N."/>
            <person name="Submissions S."/>
        </authorList>
    </citation>
    <scope>NUCLEOTIDE SEQUENCE [LARGE SCALE GENOMIC DNA]</scope>
    <source>
        <strain evidence="4">DSM 23966</strain>
    </source>
</reference>